<evidence type="ECO:0000313" key="2">
    <source>
        <dbReference type="Proteomes" id="UP000182977"/>
    </source>
</evidence>
<accession>A0A1H2L810</accession>
<name>A0A1H2L810_9ACTN</name>
<gene>
    <name evidence="1" type="ORF">SAMN04488563_5250</name>
</gene>
<dbReference type="Proteomes" id="UP000182977">
    <property type="component" value="Chromosome I"/>
</dbReference>
<evidence type="ECO:0000313" key="1">
    <source>
        <dbReference type="EMBL" id="SDU76586.1"/>
    </source>
</evidence>
<dbReference type="AlphaFoldDB" id="A0A1H2L810"/>
<keyword evidence="2" id="KW-1185">Reference proteome</keyword>
<sequence>MEVVFSAAAVISLLLAIWAVWYARRAVAVVNRSARTTLSVMGRVWTGAWFRLDHVSRHRYVLRNVGAAAAYGVRVDVGDLVNTRAPRRSTSSRPATPSAIC</sequence>
<reference evidence="2" key="1">
    <citation type="submission" date="2016-10" db="EMBL/GenBank/DDBJ databases">
        <authorList>
            <person name="Varghese N."/>
            <person name="Submissions S."/>
        </authorList>
    </citation>
    <scope>NUCLEOTIDE SEQUENCE [LARGE SCALE GENOMIC DNA]</scope>
    <source>
        <strain evidence="2">DSM 45079</strain>
    </source>
</reference>
<dbReference type="RefSeq" id="WP_046767527.1">
    <property type="nucleotide sequence ID" value="NZ_KQ061222.1"/>
</dbReference>
<protein>
    <submittedName>
        <fullName evidence="1">Uncharacterized protein</fullName>
    </submittedName>
</protein>
<proteinExistence type="predicted"/>
<dbReference type="OrthoDB" id="5195963at2"/>
<organism evidence="1 2">
    <name type="scientific">Jiangella alkaliphila</name>
    <dbReference type="NCBI Taxonomy" id="419479"/>
    <lineage>
        <taxon>Bacteria</taxon>
        <taxon>Bacillati</taxon>
        <taxon>Actinomycetota</taxon>
        <taxon>Actinomycetes</taxon>
        <taxon>Jiangellales</taxon>
        <taxon>Jiangellaceae</taxon>
        <taxon>Jiangella</taxon>
    </lineage>
</organism>
<dbReference type="EMBL" id="LT629791">
    <property type="protein sequence ID" value="SDU76586.1"/>
    <property type="molecule type" value="Genomic_DNA"/>
</dbReference>